<dbReference type="PANTHER" id="PTHR46796">
    <property type="entry name" value="HTH-TYPE TRANSCRIPTIONAL ACTIVATOR RHAS-RELATED"/>
    <property type="match status" value="1"/>
</dbReference>
<protein>
    <submittedName>
        <fullName evidence="5">AraC family transcriptional regulator</fullName>
    </submittedName>
</protein>
<dbReference type="OrthoDB" id="2559672at2"/>
<dbReference type="InterPro" id="IPR050204">
    <property type="entry name" value="AraC_XylS_family_regulators"/>
</dbReference>
<dbReference type="GO" id="GO:0003700">
    <property type="term" value="F:DNA-binding transcription factor activity"/>
    <property type="evidence" value="ECO:0007669"/>
    <property type="project" value="InterPro"/>
</dbReference>
<evidence type="ECO:0000313" key="5">
    <source>
        <dbReference type="EMBL" id="TPG53884.1"/>
    </source>
</evidence>
<dbReference type="PROSITE" id="PS01124">
    <property type="entry name" value="HTH_ARAC_FAMILY_2"/>
    <property type="match status" value="1"/>
</dbReference>
<dbReference type="Pfam" id="PF20240">
    <property type="entry name" value="DUF6597"/>
    <property type="match status" value="1"/>
</dbReference>
<feature type="domain" description="HTH araC/xylS-type" evidence="4">
    <location>
        <begin position="169"/>
        <end position="261"/>
    </location>
</feature>
<organism evidence="5 6">
    <name type="scientific">Sphingomonas glacialis</name>
    <dbReference type="NCBI Taxonomy" id="658225"/>
    <lineage>
        <taxon>Bacteria</taxon>
        <taxon>Pseudomonadati</taxon>
        <taxon>Pseudomonadota</taxon>
        <taxon>Alphaproteobacteria</taxon>
        <taxon>Sphingomonadales</taxon>
        <taxon>Sphingomonadaceae</taxon>
        <taxon>Sphingomonas</taxon>
    </lineage>
</organism>
<dbReference type="PANTHER" id="PTHR46796:SF15">
    <property type="entry name" value="BLL1074 PROTEIN"/>
    <property type="match status" value="1"/>
</dbReference>
<evidence type="ECO:0000256" key="1">
    <source>
        <dbReference type="ARBA" id="ARBA00023015"/>
    </source>
</evidence>
<dbReference type="RefSeq" id="WP_140848463.1">
    <property type="nucleotide sequence ID" value="NZ_RCZC01000002.1"/>
</dbReference>
<dbReference type="AlphaFoldDB" id="A0A502FWM8"/>
<evidence type="ECO:0000259" key="4">
    <source>
        <dbReference type="PROSITE" id="PS01124"/>
    </source>
</evidence>
<sequence>MMMRVRNTNACAAISPIVRSFSERRAVLHGDVITKPLPARPDQFIEIYIAERYGVSHDGGQREASPEMVVVGPQSYRHTQLFLSGEIDVFTIRFQPGGFHALFGIDMSELVNEGAVASDIVGAASERLRGAVLGAVDFDARVAIAERWIHDRMADARPLDAVAHAAWVLSRAGGRLRIDALARRAGLGERQFTRRFATQVGLPPKLYARTIRFNAVLAAKEADPNALWTDLVHDAGYADQAHFIRDSHAFGGTTPARFFAEWSGA</sequence>
<reference evidence="5 6" key="1">
    <citation type="journal article" date="2019" name="Environ. Microbiol.">
        <title>Species interactions and distinct microbial communities in high Arctic permafrost affected cryosols are associated with the CH4 and CO2 gas fluxes.</title>
        <authorList>
            <person name="Altshuler I."/>
            <person name="Hamel J."/>
            <person name="Turney S."/>
            <person name="Magnuson E."/>
            <person name="Levesque R."/>
            <person name="Greer C."/>
            <person name="Whyte L.G."/>
        </authorList>
    </citation>
    <scope>NUCLEOTIDE SEQUENCE [LARGE SCALE GENOMIC DNA]</scope>
    <source>
        <strain evidence="5 6">E6.1</strain>
    </source>
</reference>
<keyword evidence="6" id="KW-1185">Reference proteome</keyword>
<evidence type="ECO:0000256" key="2">
    <source>
        <dbReference type="ARBA" id="ARBA00023125"/>
    </source>
</evidence>
<keyword evidence="2" id="KW-0238">DNA-binding</keyword>
<evidence type="ECO:0000313" key="6">
    <source>
        <dbReference type="Proteomes" id="UP000319931"/>
    </source>
</evidence>
<dbReference type="SMART" id="SM00342">
    <property type="entry name" value="HTH_ARAC"/>
    <property type="match status" value="1"/>
</dbReference>
<dbReference type="InterPro" id="IPR046532">
    <property type="entry name" value="DUF6597"/>
</dbReference>
<dbReference type="EMBL" id="RCZC01000002">
    <property type="protein sequence ID" value="TPG53884.1"/>
    <property type="molecule type" value="Genomic_DNA"/>
</dbReference>
<dbReference type="Proteomes" id="UP000319931">
    <property type="component" value="Unassembled WGS sequence"/>
</dbReference>
<proteinExistence type="predicted"/>
<dbReference type="Pfam" id="PF12833">
    <property type="entry name" value="HTH_18"/>
    <property type="match status" value="1"/>
</dbReference>
<keyword evidence="3" id="KW-0804">Transcription</keyword>
<name>A0A502FWM8_9SPHN</name>
<dbReference type="Gene3D" id="1.10.10.60">
    <property type="entry name" value="Homeodomain-like"/>
    <property type="match status" value="1"/>
</dbReference>
<evidence type="ECO:0000256" key="3">
    <source>
        <dbReference type="ARBA" id="ARBA00023163"/>
    </source>
</evidence>
<dbReference type="InterPro" id="IPR018060">
    <property type="entry name" value="HTH_AraC"/>
</dbReference>
<gene>
    <name evidence="5" type="ORF">EAH76_04010</name>
</gene>
<accession>A0A502FWM8</accession>
<comment type="caution">
    <text evidence="5">The sequence shown here is derived from an EMBL/GenBank/DDBJ whole genome shotgun (WGS) entry which is preliminary data.</text>
</comment>
<dbReference type="GO" id="GO:0043565">
    <property type="term" value="F:sequence-specific DNA binding"/>
    <property type="evidence" value="ECO:0007669"/>
    <property type="project" value="InterPro"/>
</dbReference>
<keyword evidence="1" id="KW-0805">Transcription regulation</keyword>